<feature type="domain" description="CRISPR type III-associated protein" evidence="3">
    <location>
        <begin position="237"/>
        <end position="415"/>
    </location>
</feature>
<dbReference type="Pfam" id="PF03787">
    <property type="entry name" value="RAMPs"/>
    <property type="match status" value="2"/>
</dbReference>
<dbReference type="AlphaFoldDB" id="A0A1M6KQ75"/>
<dbReference type="STRING" id="1123357.SAMN02745244_02883"/>
<evidence type="ECO:0000259" key="3">
    <source>
        <dbReference type="Pfam" id="PF03787"/>
    </source>
</evidence>
<name>A0A1M6KQ75_9ACTN</name>
<keyword evidence="1" id="KW-0051">Antiviral defense</keyword>
<comment type="subunit">
    <text evidence="2">Part of the Csm effector complex that includes Cas10, Csm2, Csm3, Csm4 and Csm5.</text>
</comment>
<evidence type="ECO:0000256" key="2">
    <source>
        <dbReference type="ARBA" id="ARBA00093789"/>
    </source>
</evidence>
<keyword evidence="5" id="KW-1185">Reference proteome</keyword>
<dbReference type="GO" id="GO:0051607">
    <property type="term" value="P:defense response to virus"/>
    <property type="evidence" value="ECO:0007669"/>
    <property type="project" value="UniProtKB-KW"/>
</dbReference>
<reference evidence="4 5" key="1">
    <citation type="submission" date="2016-11" db="EMBL/GenBank/DDBJ databases">
        <authorList>
            <person name="Jaros S."/>
            <person name="Januszkiewicz K."/>
            <person name="Wedrychowicz H."/>
        </authorList>
    </citation>
    <scope>NUCLEOTIDE SEQUENCE [LARGE SCALE GENOMIC DNA]</scope>
    <source>
        <strain evidence="4 5">DSM 12906</strain>
    </source>
</reference>
<dbReference type="PANTHER" id="PTHR35579:SF6">
    <property type="entry name" value="DUF324 DOMAIN-CONTAINING PROTEIN"/>
    <property type="match status" value="1"/>
</dbReference>
<evidence type="ECO:0000313" key="4">
    <source>
        <dbReference type="EMBL" id="SHJ61087.1"/>
    </source>
</evidence>
<dbReference type="InterPro" id="IPR052216">
    <property type="entry name" value="CRISPR_Csm3_endoribonuclease"/>
</dbReference>
<organism evidence="4 5">
    <name type="scientific">Tessaracoccus bendigoensis DSM 12906</name>
    <dbReference type="NCBI Taxonomy" id="1123357"/>
    <lineage>
        <taxon>Bacteria</taxon>
        <taxon>Bacillati</taxon>
        <taxon>Actinomycetota</taxon>
        <taxon>Actinomycetes</taxon>
        <taxon>Propionibacteriales</taxon>
        <taxon>Propionibacteriaceae</taxon>
        <taxon>Tessaracoccus</taxon>
    </lineage>
</organism>
<sequence>MGMRYTTILRLEFMIDRPWAIGAFTAFGADDLGKDDSVQQPIQRRPDGAVHLPAASLVGSLRAHLGTCAARWLGSEKADSQPQGGRTSPSPLRAAGAQLLTVGSPEVSTHVRIDASRRAAAAGQLTTREYVPENTRVRWWLFWDREHIARRDLDDLLAAIEDWQPIVGRHRVADQGRARLSGIHHATIDRHDPVDLTWWLQQRGDTIANPASAPPPGGWLTHTVPQLAPEEPLLECEFEVVDPLHLGTGEVVSSDGYNNTLGSSRTLSATSWRGIFRHRVRHILEVTGADATPVVEKLFGAGREKGASEDAGFRGSLRFAASPVHGVPPELPCLTQVGIDRISGGTVMNSKERPADSHGSLFRAQYLPPGATLVLRIYGDASPGELDLLEAVVRDIDDQIVGVGGMTTRGYGSLKLTKQSLKGGAR</sequence>
<accession>A0A1M6KQ75</accession>
<dbReference type="CDD" id="cd09726">
    <property type="entry name" value="RAMP_I_III"/>
    <property type="match status" value="1"/>
</dbReference>
<evidence type="ECO:0000256" key="1">
    <source>
        <dbReference type="ARBA" id="ARBA00023118"/>
    </source>
</evidence>
<dbReference type="InterPro" id="IPR005537">
    <property type="entry name" value="RAMP_III_fam"/>
</dbReference>
<dbReference type="OrthoDB" id="5242922at2"/>
<proteinExistence type="predicted"/>
<dbReference type="PANTHER" id="PTHR35579">
    <property type="entry name" value="CRISPR SYSTEM CMS ENDORIBONUCLEASE CSM3"/>
    <property type="match status" value="1"/>
</dbReference>
<dbReference type="Proteomes" id="UP000184512">
    <property type="component" value="Unassembled WGS sequence"/>
</dbReference>
<gene>
    <name evidence="4" type="ORF">SAMN02745244_02883</name>
</gene>
<dbReference type="EMBL" id="FQZG01000062">
    <property type="protein sequence ID" value="SHJ61087.1"/>
    <property type="molecule type" value="Genomic_DNA"/>
</dbReference>
<feature type="domain" description="CRISPR type III-associated protein" evidence="3">
    <location>
        <begin position="18"/>
        <end position="164"/>
    </location>
</feature>
<evidence type="ECO:0000313" key="5">
    <source>
        <dbReference type="Proteomes" id="UP000184512"/>
    </source>
</evidence>
<protein>
    <submittedName>
        <fullName evidence="4">CRISPR/Cas system CSM-associated protein Csm3, group 7 of RAMP superfamily</fullName>
    </submittedName>
</protein>